<evidence type="ECO:0000313" key="3">
    <source>
        <dbReference type="Proteomes" id="UP000014900"/>
    </source>
</evidence>
<reference evidence="2 3" key="1">
    <citation type="journal article" date="2013" name="Genome Announc.">
        <title>Genome Sequence of Serratia plymuthica Strain S13, an Endophyte with Germination- and Plant-Growth-Promoting Activity from the Flower of Styrian Oil Pumpkin.</title>
        <authorList>
            <person name="Muller H."/>
            <person name="Furnkranz M."/>
            <person name="Grube M."/>
            <person name="Berg G."/>
        </authorList>
    </citation>
    <scope>NUCLEOTIDE SEQUENCE [LARGE SCALE GENOMIC DNA]</scope>
    <source>
        <strain evidence="2">S13</strain>
    </source>
</reference>
<evidence type="ECO:0000313" key="2">
    <source>
        <dbReference type="EMBL" id="AGP46870.1"/>
    </source>
</evidence>
<dbReference type="HOGENOM" id="CLU_3405358_0_0_6"/>
<dbReference type="EMBL" id="CP006566">
    <property type="protein sequence ID" value="AGP46870.1"/>
    <property type="molecule type" value="Genomic_DNA"/>
</dbReference>
<dbReference type="AlphaFoldDB" id="S4YRA8"/>
<protein>
    <submittedName>
        <fullName evidence="2">Uncharacterized protein</fullName>
    </submittedName>
</protein>
<dbReference type="Proteomes" id="UP000014900">
    <property type="component" value="Chromosome"/>
</dbReference>
<accession>S4YRA8</accession>
<gene>
    <name evidence="2" type="ORF">M621_05930</name>
</gene>
<feature type="compositionally biased region" description="Basic residues" evidence="1">
    <location>
        <begin position="13"/>
        <end position="22"/>
    </location>
</feature>
<feature type="region of interest" description="Disordered" evidence="1">
    <location>
        <begin position="1"/>
        <end position="30"/>
    </location>
</feature>
<sequence length="30" mass="3242">MQNTVTGSGIHVKAIKPRRHVAKNQQGLGD</sequence>
<dbReference type="KEGG" id="sry:M621_05930"/>
<organism evidence="2 3">
    <name type="scientific">Serratia plymuthica S13</name>
    <dbReference type="NCBI Taxonomy" id="1348660"/>
    <lineage>
        <taxon>Bacteria</taxon>
        <taxon>Pseudomonadati</taxon>
        <taxon>Pseudomonadota</taxon>
        <taxon>Gammaproteobacteria</taxon>
        <taxon>Enterobacterales</taxon>
        <taxon>Yersiniaceae</taxon>
        <taxon>Serratia</taxon>
    </lineage>
</organism>
<evidence type="ECO:0000256" key="1">
    <source>
        <dbReference type="SAM" id="MobiDB-lite"/>
    </source>
</evidence>
<name>S4YRA8_SERPL</name>
<proteinExistence type="predicted"/>